<dbReference type="Proteomes" id="UP000322873">
    <property type="component" value="Unassembled WGS sequence"/>
</dbReference>
<evidence type="ECO:0000256" key="1">
    <source>
        <dbReference type="ARBA" id="ARBA00006442"/>
    </source>
</evidence>
<dbReference type="GO" id="GO:0005737">
    <property type="term" value="C:cytoplasm"/>
    <property type="evidence" value="ECO:0007669"/>
    <property type="project" value="TreeGrafter"/>
</dbReference>
<name>A0A5M9K1K6_MONFR</name>
<dbReference type="PRINTS" id="PR00368">
    <property type="entry name" value="FADPNR"/>
</dbReference>
<evidence type="ECO:0000256" key="2">
    <source>
        <dbReference type="ARBA" id="ARBA00022630"/>
    </source>
</evidence>
<dbReference type="VEuPathDB" id="FungiDB:MFRU_020g00660"/>
<reference evidence="6 7" key="1">
    <citation type="submission" date="2019-06" db="EMBL/GenBank/DDBJ databases">
        <title>Genome Sequence of the Brown Rot Fungal Pathogen Monilinia fructicola.</title>
        <authorList>
            <person name="De Miccolis Angelini R.M."/>
            <person name="Landi L."/>
            <person name="Abate D."/>
            <person name="Pollastro S."/>
            <person name="Romanazzi G."/>
            <person name="Faretra F."/>
        </authorList>
    </citation>
    <scope>NUCLEOTIDE SEQUENCE [LARGE SCALE GENOMIC DNA]</scope>
    <source>
        <strain evidence="6 7">Mfrc123</strain>
    </source>
</reference>
<dbReference type="InterPro" id="IPR036188">
    <property type="entry name" value="FAD/NAD-bd_sf"/>
</dbReference>
<sequence>MESILKNIVILGGSYAGVSTAHRILKQSAKAGLAIKITLISPNTHVYWNIASTRAIVPGGIPDEKVFSSIASGFSQYTADKFEFVVGTAEELDVENKKVAVSGESGGSSFGYDFLILATGSRTKEDSPFKGKGSYQESLDLLHEWQSKVKDASSIYIAGAGATGVETAGELGFAYGSSKEITLIASGPTVLEGTPASVSKTATKQLQSLQVKIKVSTKVSGSAKTPDGKYEITLSTGEKIITDLYIPTMGIIPNSSYIPEKYLNPAGFATVDEFLRLKGTTDIWVVGDVSAVERAHYKVGEKDMLAVPVGKKLGTGHMGGMKFPSFVVNLVKGKTLFTQKLTPMVNGSAF</sequence>
<dbReference type="PANTHER" id="PTHR43735">
    <property type="entry name" value="APOPTOSIS-INDUCING FACTOR 1"/>
    <property type="match status" value="1"/>
</dbReference>
<dbReference type="EMBL" id="VICG01000002">
    <property type="protein sequence ID" value="KAA8575684.1"/>
    <property type="molecule type" value="Genomic_DNA"/>
</dbReference>
<dbReference type="Pfam" id="PF07992">
    <property type="entry name" value="Pyr_redox_2"/>
    <property type="match status" value="1"/>
</dbReference>
<keyword evidence="3" id="KW-0274">FAD</keyword>
<evidence type="ECO:0000313" key="6">
    <source>
        <dbReference type="EMBL" id="KAA8575684.1"/>
    </source>
</evidence>
<dbReference type="InterPro" id="IPR023753">
    <property type="entry name" value="FAD/NAD-binding_dom"/>
</dbReference>
<evidence type="ECO:0000256" key="4">
    <source>
        <dbReference type="ARBA" id="ARBA00023002"/>
    </source>
</evidence>
<dbReference type="SUPFAM" id="SSF51905">
    <property type="entry name" value="FAD/NAD(P)-binding domain"/>
    <property type="match status" value="2"/>
</dbReference>
<organism evidence="6 7">
    <name type="scientific">Monilinia fructicola</name>
    <name type="common">Brown rot fungus</name>
    <name type="synonym">Ciboria fructicola</name>
    <dbReference type="NCBI Taxonomy" id="38448"/>
    <lineage>
        <taxon>Eukaryota</taxon>
        <taxon>Fungi</taxon>
        <taxon>Dikarya</taxon>
        <taxon>Ascomycota</taxon>
        <taxon>Pezizomycotina</taxon>
        <taxon>Leotiomycetes</taxon>
        <taxon>Helotiales</taxon>
        <taxon>Sclerotiniaceae</taxon>
        <taxon>Monilinia</taxon>
    </lineage>
</organism>
<dbReference type="Gene3D" id="3.50.50.100">
    <property type="match status" value="1"/>
</dbReference>
<comment type="similarity">
    <text evidence="1">Belongs to the FAD-dependent oxidoreductase family.</text>
</comment>
<protein>
    <recommendedName>
        <fullName evidence="5">FAD/NAD(P)-binding domain-containing protein</fullName>
    </recommendedName>
</protein>
<evidence type="ECO:0000256" key="3">
    <source>
        <dbReference type="ARBA" id="ARBA00022827"/>
    </source>
</evidence>
<accession>A0A5M9K1K6</accession>
<dbReference type="GO" id="GO:0050660">
    <property type="term" value="F:flavin adenine dinucleotide binding"/>
    <property type="evidence" value="ECO:0007669"/>
    <property type="project" value="TreeGrafter"/>
</dbReference>
<keyword evidence="2" id="KW-0285">Flavoprotein</keyword>
<keyword evidence="7" id="KW-1185">Reference proteome</keyword>
<evidence type="ECO:0000259" key="5">
    <source>
        <dbReference type="Pfam" id="PF07992"/>
    </source>
</evidence>
<evidence type="ECO:0000313" key="7">
    <source>
        <dbReference type="Proteomes" id="UP000322873"/>
    </source>
</evidence>
<keyword evidence="4" id="KW-0560">Oxidoreductase</keyword>
<dbReference type="GO" id="GO:0004174">
    <property type="term" value="F:electron-transferring-flavoprotein dehydrogenase activity"/>
    <property type="evidence" value="ECO:0007669"/>
    <property type="project" value="TreeGrafter"/>
</dbReference>
<gene>
    <name evidence="6" type="ORF">EYC84_004800</name>
</gene>
<comment type="caution">
    <text evidence="6">The sequence shown here is derived from an EMBL/GenBank/DDBJ whole genome shotgun (WGS) entry which is preliminary data.</text>
</comment>
<dbReference type="AlphaFoldDB" id="A0A5M9K1K6"/>
<proteinExistence type="inferred from homology"/>
<dbReference type="PANTHER" id="PTHR43735:SF3">
    <property type="entry name" value="FERROPTOSIS SUPPRESSOR PROTEIN 1"/>
    <property type="match status" value="1"/>
</dbReference>
<feature type="domain" description="FAD/NAD(P)-binding" evidence="5">
    <location>
        <begin position="7"/>
        <end position="295"/>
    </location>
</feature>